<keyword evidence="7 9" id="KW-0624">Polysaccharide degradation</keyword>
<evidence type="ECO:0000256" key="10">
    <source>
        <dbReference type="SAM" id="SignalP"/>
    </source>
</evidence>
<feature type="signal peptide" evidence="10">
    <location>
        <begin position="1"/>
        <end position="24"/>
    </location>
</feature>
<comment type="catalytic activity">
    <reaction evidence="1">
        <text>Endohydrolysis of (1-&gt;4)-beta-D-glucosidic linkages in cellulose, lichenin and cereal beta-D-glucans.</text>
        <dbReference type="EC" id="3.2.1.4"/>
    </reaction>
</comment>
<evidence type="ECO:0000256" key="8">
    <source>
        <dbReference type="PROSITE-ProRule" id="PRU10058"/>
    </source>
</evidence>
<keyword evidence="7 9" id="KW-0119">Carbohydrate metabolism</keyword>
<dbReference type="InterPro" id="IPR002037">
    <property type="entry name" value="Glyco_hydro_8"/>
</dbReference>
<evidence type="ECO:0000256" key="6">
    <source>
        <dbReference type="ARBA" id="ARBA00023295"/>
    </source>
</evidence>
<dbReference type="InterPro" id="IPR019834">
    <property type="entry name" value="Glyco_hydro_8_CS"/>
</dbReference>
<dbReference type="EC" id="3.2.1.-" evidence="9"/>
<evidence type="ECO:0000256" key="2">
    <source>
        <dbReference type="ARBA" id="ARBA00009209"/>
    </source>
</evidence>
<dbReference type="Proteomes" id="UP000011721">
    <property type="component" value="Chromosome"/>
</dbReference>
<dbReference type="Gene3D" id="1.50.10.10">
    <property type="match status" value="1"/>
</dbReference>
<dbReference type="AlphaFoldDB" id="M1NDY4"/>
<evidence type="ECO:0000256" key="3">
    <source>
        <dbReference type="ARBA" id="ARBA00022729"/>
    </source>
</evidence>
<name>M1NDY4_DESSD</name>
<keyword evidence="12" id="KW-1185">Reference proteome</keyword>
<dbReference type="GO" id="GO:0030245">
    <property type="term" value="P:cellulose catabolic process"/>
    <property type="evidence" value="ECO:0007669"/>
    <property type="project" value="UniProtKB-KW"/>
</dbReference>
<dbReference type="eggNOG" id="COG3405">
    <property type="taxonomic scope" value="Bacteria"/>
</dbReference>
<dbReference type="Pfam" id="PF01270">
    <property type="entry name" value="Glyco_hydro_8"/>
    <property type="match status" value="1"/>
</dbReference>
<reference evidence="12" key="1">
    <citation type="journal article" date="2013" name="Stand. Genomic Sci.">
        <title>Complete genome sequence of Desulfocapsa sulfexigens, a marine deltaproteobacterium specialized in disproportionating inorganic sulfur compounds.</title>
        <authorList>
            <person name="Finster K.W."/>
            <person name="Kjeldsen K.U."/>
            <person name="Kube M."/>
            <person name="Reinhardt R."/>
            <person name="Mussmann M."/>
            <person name="Amann R."/>
            <person name="Schreiber L."/>
        </authorList>
    </citation>
    <scope>NUCLEOTIDE SEQUENCE [LARGE SCALE GENOMIC DNA]</scope>
    <source>
        <strain evidence="12">DSM 10523 / SB164P1</strain>
    </source>
</reference>
<organism evidence="11 12">
    <name type="scientific">Desulfocapsa sulfexigens (strain DSM 10523 / SB164P1)</name>
    <dbReference type="NCBI Taxonomy" id="1167006"/>
    <lineage>
        <taxon>Bacteria</taxon>
        <taxon>Pseudomonadati</taxon>
        <taxon>Thermodesulfobacteriota</taxon>
        <taxon>Desulfobulbia</taxon>
        <taxon>Desulfobulbales</taxon>
        <taxon>Desulfocapsaceae</taxon>
        <taxon>Desulfocapsa</taxon>
    </lineage>
</organism>
<gene>
    <name evidence="11" type="ordered locus">UWK_01358</name>
</gene>
<accession>M1NDY4</accession>
<dbReference type="InterPro" id="IPR008928">
    <property type="entry name" value="6-hairpin_glycosidase_sf"/>
</dbReference>
<evidence type="ECO:0000313" key="11">
    <source>
        <dbReference type="EMBL" id="AGF77919.1"/>
    </source>
</evidence>
<feature type="active site" description="Nucleophile" evidence="8">
    <location>
        <position position="116"/>
    </location>
</feature>
<dbReference type="EMBL" id="CP003985">
    <property type="protein sequence ID" value="AGF77919.1"/>
    <property type="molecule type" value="Genomic_DNA"/>
</dbReference>
<sequence>MFCCRLTVFLPMLLFLCCLRPVCAAEPGTWAGFKEEFITAEGRVIDRHQQGISHSEGQGYSMLLAVAFDDRKTFSLLWQWTKGHLQVRKTDALSAWSWGKLPNGAMAPIDFNNASDGDICIAWALLLAREKWNLPTLQDEASRILSSIRSYLLLEKFGKTLLLPGYYGFAHTDTVTVNPSYLVLPAFKVFGRYGDRVLWQRVYDESLSLLKETSFGSWQLPADWLFLSEDGVTLLAEKPPLFGYEAIRVFLWTCWDDFPVSLPGTKMLVDLIESSGRFPVTVDLNTDSFSEQDAPGGFVAIAANCARQLDRKKLAKTLWLQAEQKIQQEGGIIIHRFSIFWPVPGGFHELSEWNLFCNCRTLLELPASRYGNGSDPTL</sequence>
<keyword evidence="6 9" id="KW-0326">Glycosidase</keyword>
<dbReference type="PRINTS" id="PR00735">
    <property type="entry name" value="GLHYDRLASE8"/>
</dbReference>
<dbReference type="PROSITE" id="PS00812">
    <property type="entry name" value="GLYCOSYL_HYDROL_F8"/>
    <property type="match status" value="1"/>
</dbReference>
<dbReference type="InterPro" id="IPR012341">
    <property type="entry name" value="6hp_glycosidase-like_sf"/>
</dbReference>
<evidence type="ECO:0000256" key="5">
    <source>
        <dbReference type="ARBA" id="ARBA00023001"/>
    </source>
</evidence>
<feature type="chain" id="PRO_5004015797" description="Glucanase" evidence="10">
    <location>
        <begin position="25"/>
        <end position="378"/>
    </location>
</feature>
<dbReference type="OrthoDB" id="9766708at2"/>
<dbReference type="KEGG" id="dsf:UWK_01358"/>
<dbReference type="RefSeq" id="WP_015403610.1">
    <property type="nucleotide sequence ID" value="NC_020304.1"/>
</dbReference>
<evidence type="ECO:0000256" key="4">
    <source>
        <dbReference type="ARBA" id="ARBA00022801"/>
    </source>
</evidence>
<comment type="similarity">
    <text evidence="2 9">Belongs to the glycosyl hydrolase 8 (cellulase D) family.</text>
</comment>
<proteinExistence type="inferred from homology"/>
<evidence type="ECO:0000313" key="12">
    <source>
        <dbReference type="Proteomes" id="UP000011721"/>
    </source>
</evidence>
<dbReference type="GO" id="GO:0008810">
    <property type="term" value="F:cellulase activity"/>
    <property type="evidence" value="ECO:0007669"/>
    <property type="project" value="UniProtKB-EC"/>
</dbReference>
<evidence type="ECO:0000256" key="7">
    <source>
        <dbReference type="ARBA" id="ARBA00023326"/>
    </source>
</evidence>
<dbReference type="HOGENOM" id="CLU_037297_1_0_7"/>
<dbReference type="SUPFAM" id="SSF48208">
    <property type="entry name" value="Six-hairpin glycosidases"/>
    <property type="match status" value="1"/>
</dbReference>
<evidence type="ECO:0000256" key="9">
    <source>
        <dbReference type="RuleBase" id="RU361167"/>
    </source>
</evidence>
<protein>
    <recommendedName>
        <fullName evidence="9">Glucanase</fullName>
        <ecNumber evidence="9">3.2.1.-</ecNumber>
    </recommendedName>
</protein>
<keyword evidence="4 9" id="KW-0378">Hydrolase</keyword>
<dbReference type="STRING" id="1167006.UWK_01358"/>
<keyword evidence="3 10" id="KW-0732">Signal</keyword>
<keyword evidence="5" id="KW-0136">Cellulose degradation</keyword>
<evidence type="ECO:0000256" key="1">
    <source>
        <dbReference type="ARBA" id="ARBA00000966"/>
    </source>
</evidence>